<feature type="region of interest" description="Disordered" evidence="1">
    <location>
        <begin position="240"/>
        <end position="308"/>
    </location>
</feature>
<feature type="region of interest" description="Disordered" evidence="1">
    <location>
        <begin position="327"/>
        <end position="363"/>
    </location>
</feature>
<accession>A0AAD8IGI9</accession>
<reference evidence="2" key="1">
    <citation type="submission" date="2023-02" db="EMBL/GenBank/DDBJ databases">
        <title>Genome of toxic invasive species Heracleum sosnowskyi carries increased number of genes despite the absence of recent whole-genome duplications.</title>
        <authorList>
            <person name="Schelkunov M."/>
            <person name="Shtratnikova V."/>
            <person name="Makarenko M."/>
            <person name="Klepikova A."/>
            <person name="Omelchenko D."/>
            <person name="Novikova G."/>
            <person name="Obukhova E."/>
            <person name="Bogdanov V."/>
            <person name="Penin A."/>
            <person name="Logacheva M."/>
        </authorList>
    </citation>
    <scope>NUCLEOTIDE SEQUENCE</scope>
    <source>
        <strain evidence="2">Hsosn_3</strain>
        <tissue evidence="2">Leaf</tissue>
    </source>
</reference>
<dbReference type="Proteomes" id="UP001237642">
    <property type="component" value="Unassembled WGS sequence"/>
</dbReference>
<gene>
    <name evidence="2" type="ORF">POM88_022836</name>
</gene>
<name>A0AAD8IGI9_9APIA</name>
<evidence type="ECO:0000256" key="1">
    <source>
        <dbReference type="SAM" id="MobiDB-lite"/>
    </source>
</evidence>
<comment type="caution">
    <text evidence="2">The sequence shown here is derived from an EMBL/GenBank/DDBJ whole genome shotgun (WGS) entry which is preliminary data.</text>
</comment>
<proteinExistence type="predicted"/>
<organism evidence="2 3">
    <name type="scientific">Heracleum sosnowskyi</name>
    <dbReference type="NCBI Taxonomy" id="360622"/>
    <lineage>
        <taxon>Eukaryota</taxon>
        <taxon>Viridiplantae</taxon>
        <taxon>Streptophyta</taxon>
        <taxon>Embryophyta</taxon>
        <taxon>Tracheophyta</taxon>
        <taxon>Spermatophyta</taxon>
        <taxon>Magnoliopsida</taxon>
        <taxon>eudicotyledons</taxon>
        <taxon>Gunneridae</taxon>
        <taxon>Pentapetalae</taxon>
        <taxon>asterids</taxon>
        <taxon>campanulids</taxon>
        <taxon>Apiales</taxon>
        <taxon>Apiaceae</taxon>
        <taxon>Apioideae</taxon>
        <taxon>apioid superclade</taxon>
        <taxon>Tordylieae</taxon>
        <taxon>Tordyliinae</taxon>
        <taxon>Heracleum</taxon>
    </lineage>
</organism>
<evidence type="ECO:0000313" key="3">
    <source>
        <dbReference type="Proteomes" id="UP001237642"/>
    </source>
</evidence>
<feature type="compositionally biased region" description="Polar residues" evidence="1">
    <location>
        <begin position="327"/>
        <end position="336"/>
    </location>
</feature>
<feature type="compositionally biased region" description="Polar residues" evidence="1">
    <location>
        <begin position="296"/>
        <end position="308"/>
    </location>
</feature>
<dbReference type="AlphaFoldDB" id="A0AAD8IGI9"/>
<feature type="compositionally biased region" description="Basic and acidic residues" evidence="1">
    <location>
        <begin position="280"/>
        <end position="294"/>
    </location>
</feature>
<reference evidence="2" key="2">
    <citation type="submission" date="2023-05" db="EMBL/GenBank/DDBJ databases">
        <authorList>
            <person name="Schelkunov M.I."/>
        </authorList>
    </citation>
    <scope>NUCLEOTIDE SEQUENCE</scope>
    <source>
        <strain evidence="2">Hsosn_3</strain>
        <tissue evidence="2">Leaf</tissue>
    </source>
</reference>
<sequence>MTPTNKTMSLTGFTYEKNNFTALVDFEEKNASYHTMMRFLQNCKFSKAMFEAPKLYFEVIEAILESAVFDSVNPTITFVLQGKKYVINSDVITACLNLPENNGLEKHSDTNIVNMLNLINYALPTDNLSKIQRKDMVKEWSFFFDAILKVFSGKISNYDAVTFSMVDIAYMLLSDSFYNLGSLILYELGAKLGNKASRTQGEQVSQVISSTVPSSLVISLISSATMEVVTIQQHPTQVATSKIPKTKSRKLTSGASQKAPVVKTTQTLERSVKEVGSGEGRGEHQRNPKDKEGEISVSQPSHLVSSQKDAVVEKEFITSLVASSQKDVAIENSPQPGIQHKRDRDSRSPQIHPRPMKGERGLNHLGLHRDHTQCQWHHHKFRLMLLQ</sequence>
<protein>
    <submittedName>
        <fullName evidence="2">Uncharacterized protein</fullName>
    </submittedName>
</protein>
<keyword evidence="3" id="KW-1185">Reference proteome</keyword>
<dbReference type="EMBL" id="JAUIZM010000005">
    <property type="protein sequence ID" value="KAK1385101.1"/>
    <property type="molecule type" value="Genomic_DNA"/>
</dbReference>
<evidence type="ECO:0000313" key="2">
    <source>
        <dbReference type="EMBL" id="KAK1385101.1"/>
    </source>
</evidence>